<dbReference type="EMBL" id="LJOW01000012">
    <property type="protein sequence ID" value="OBQ44903.1"/>
    <property type="molecule type" value="Genomic_DNA"/>
</dbReference>
<sequence>MNYLRNNQSESGFTLIEMITSLLIIGIISAIAVPTGATLMKSRHLNVAQNQVYRAMREAQSQAKKEKLTYHASFREQNNIVQWAVHPATINPSNAQWNDLHTSVKLDEESTLDEDNLSNGVIRVPFDHLGTVKPPLGRITLSSKSGGKAKRCVFISTILGAMRTAKENPSPDSGNRYCY</sequence>
<gene>
    <name evidence="2" type="ORF">AN484_04580</name>
</gene>
<accession>A0A1B7X6C5</accession>
<dbReference type="SUPFAM" id="SSF54523">
    <property type="entry name" value="Pili subunits"/>
    <property type="match status" value="1"/>
</dbReference>
<reference evidence="2 3" key="1">
    <citation type="submission" date="2015-09" db="EMBL/GenBank/DDBJ databases">
        <title>Aphanizomenon flos-aquae WA102.</title>
        <authorList>
            <person name="Driscoll C."/>
        </authorList>
    </citation>
    <scope>NUCLEOTIDE SEQUENCE [LARGE SCALE GENOMIC DNA]</scope>
    <source>
        <strain evidence="2">WA102</strain>
    </source>
</reference>
<keyword evidence="2" id="KW-0808">Transferase</keyword>
<evidence type="ECO:0000313" key="2">
    <source>
        <dbReference type="EMBL" id="OBQ44903.1"/>
    </source>
</evidence>
<protein>
    <submittedName>
        <fullName evidence="2">Methylase</fullName>
    </submittedName>
</protein>
<keyword evidence="2" id="KW-0489">Methyltransferase</keyword>
<keyword evidence="1" id="KW-0812">Transmembrane</keyword>
<evidence type="ECO:0000256" key="1">
    <source>
        <dbReference type="SAM" id="Phobius"/>
    </source>
</evidence>
<dbReference type="InterPro" id="IPR012902">
    <property type="entry name" value="N_methyl_site"/>
</dbReference>
<dbReference type="PROSITE" id="PS00409">
    <property type="entry name" value="PROKAR_NTER_METHYL"/>
    <property type="match status" value="1"/>
</dbReference>
<dbReference type="Proteomes" id="UP000092093">
    <property type="component" value="Unassembled WGS sequence"/>
</dbReference>
<feature type="transmembrane region" description="Helical" evidence="1">
    <location>
        <begin position="12"/>
        <end position="33"/>
    </location>
</feature>
<dbReference type="AlphaFoldDB" id="A0A1B7X6C5"/>
<dbReference type="NCBIfam" id="TIGR02532">
    <property type="entry name" value="IV_pilin_GFxxxE"/>
    <property type="match status" value="1"/>
</dbReference>
<comment type="caution">
    <text evidence="2">The sequence shown here is derived from an EMBL/GenBank/DDBJ whole genome shotgun (WGS) entry which is preliminary data.</text>
</comment>
<keyword evidence="1" id="KW-0472">Membrane</keyword>
<dbReference type="PATRIC" id="fig|1710896.3.peg.2111"/>
<evidence type="ECO:0000313" key="3">
    <source>
        <dbReference type="Proteomes" id="UP000092093"/>
    </source>
</evidence>
<dbReference type="Gene3D" id="3.30.700.10">
    <property type="entry name" value="Glycoprotein, Type 4 Pilin"/>
    <property type="match status" value="1"/>
</dbReference>
<keyword evidence="1" id="KW-1133">Transmembrane helix</keyword>
<dbReference type="InterPro" id="IPR045584">
    <property type="entry name" value="Pilin-like"/>
</dbReference>
<name>A0A1B7X6C5_APHFL</name>
<proteinExistence type="predicted"/>
<dbReference type="GO" id="GO:0008168">
    <property type="term" value="F:methyltransferase activity"/>
    <property type="evidence" value="ECO:0007669"/>
    <property type="project" value="UniProtKB-KW"/>
</dbReference>
<dbReference type="Pfam" id="PF07963">
    <property type="entry name" value="N_methyl"/>
    <property type="match status" value="1"/>
</dbReference>
<dbReference type="GO" id="GO:0032259">
    <property type="term" value="P:methylation"/>
    <property type="evidence" value="ECO:0007669"/>
    <property type="project" value="UniProtKB-KW"/>
</dbReference>
<organism evidence="2 3">
    <name type="scientific">Aphanizomenon flos-aquae WA102</name>
    <dbReference type="NCBI Taxonomy" id="1710896"/>
    <lineage>
        <taxon>Bacteria</taxon>
        <taxon>Bacillati</taxon>
        <taxon>Cyanobacteriota</taxon>
        <taxon>Cyanophyceae</taxon>
        <taxon>Nostocales</taxon>
        <taxon>Aphanizomenonaceae</taxon>
        <taxon>Aphanizomenon</taxon>
    </lineage>
</organism>